<accession>A0A6P9CYS1</accession>
<evidence type="ECO:0000256" key="1">
    <source>
        <dbReference type="ARBA" id="ARBA00004540"/>
    </source>
</evidence>
<gene>
    <name evidence="8" type="primary">LOC117674517</name>
</gene>
<evidence type="ECO:0000256" key="5">
    <source>
        <dbReference type="SAM" id="Phobius"/>
    </source>
</evidence>
<protein>
    <submittedName>
        <fullName evidence="8">SUN domain-containing protein 3-like</fullName>
    </submittedName>
</protein>
<organism evidence="7 8">
    <name type="scientific">Pantherophis guttatus</name>
    <name type="common">Corn snake</name>
    <name type="synonym">Elaphe guttata</name>
    <dbReference type="NCBI Taxonomy" id="94885"/>
    <lineage>
        <taxon>Eukaryota</taxon>
        <taxon>Metazoa</taxon>
        <taxon>Chordata</taxon>
        <taxon>Craniata</taxon>
        <taxon>Vertebrata</taxon>
        <taxon>Euteleostomi</taxon>
        <taxon>Lepidosauria</taxon>
        <taxon>Squamata</taxon>
        <taxon>Bifurcata</taxon>
        <taxon>Unidentata</taxon>
        <taxon>Episquamata</taxon>
        <taxon>Toxicofera</taxon>
        <taxon>Serpentes</taxon>
        <taxon>Colubroidea</taxon>
        <taxon>Colubridae</taxon>
        <taxon>Colubrinae</taxon>
        <taxon>Pantherophis</taxon>
    </lineage>
</organism>
<dbReference type="GeneID" id="117674517"/>
<evidence type="ECO:0000256" key="3">
    <source>
        <dbReference type="ARBA" id="ARBA00022989"/>
    </source>
</evidence>
<dbReference type="Pfam" id="PF07738">
    <property type="entry name" value="Sad1_UNC"/>
    <property type="match status" value="1"/>
</dbReference>
<dbReference type="InterPro" id="IPR012919">
    <property type="entry name" value="SUN_dom"/>
</dbReference>
<dbReference type="PANTHER" id="PTHR12911">
    <property type="entry name" value="SAD1/UNC-84-LIKE PROTEIN-RELATED"/>
    <property type="match status" value="1"/>
</dbReference>
<dbReference type="PROSITE" id="PS51469">
    <property type="entry name" value="SUN"/>
    <property type="match status" value="1"/>
</dbReference>
<dbReference type="GO" id="GO:0034993">
    <property type="term" value="C:meiotic nuclear membrane microtubule tethering complex"/>
    <property type="evidence" value="ECO:0007669"/>
    <property type="project" value="TreeGrafter"/>
</dbReference>
<dbReference type="GO" id="GO:0005637">
    <property type="term" value="C:nuclear inner membrane"/>
    <property type="evidence" value="ECO:0007669"/>
    <property type="project" value="UniProtKB-SubCell"/>
</dbReference>
<dbReference type="RefSeq" id="XP_034288447.1">
    <property type="nucleotide sequence ID" value="XM_034432556.1"/>
</dbReference>
<dbReference type="InParanoid" id="A0A6P9CYS1"/>
<evidence type="ECO:0000313" key="8">
    <source>
        <dbReference type="RefSeq" id="XP_034288447.1"/>
    </source>
</evidence>
<dbReference type="PANTHER" id="PTHR12911:SF24">
    <property type="entry name" value="SUN DOMAIN-CONTAINING PROTEIN 3"/>
    <property type="match status" value="1"/>
</dbReference>
<keyword evidence="2 5" id="KW-0812">Transmembrane</keyword>
<dbReference type="OMA" id="LENIHGH"/>
<keyword evidence="3 5" id="KW-1133">Transmembrane helix</keyword>
<dbReference type="Gene3D" id="2.60.120.260">
    <property type="entry name" value="Galactose-binding domain-like"/>
    <property type="match status" value="1"/>
</dbReference>
<feature type="transmembrane region" description="Helical" evidence="5">
    <location>
        <begin position="100"/>
        <end position="120"/>
    </location>
</feature>
<evidence type="ECO:0000256" key="4">
    <source>
        <dbReference type="ARBA" id="ARBA00023136"/>
    </source>
</evidence>
<keyword evidence="4 5" id="KW-0472">Membrane</keyword>
<comment type="subcellular location">
    <subcellularLocation>
        <location evidence="1">Nucleus inner membrane</location>
    </subcellularLocation>
</comment>
<sequence length="390" mass="45010">MAGAAMRIFKKIRRKRRSLVLEEEPEKKTWQEAWSQSSWDTKSCRSEDTSQPCCSKDLLDQSSFIIQHCFETPRLVEPIPNITVYQVQQPLILEKHWRPFVKVLACITLIFIVGIFWGFMSGLCTSDIFKQIMKMQLSRQNEALQQHLHKQIGSFRQKVVGLQTLVDALENIHGHWETQKHIFEQGSSTQNESSHFWKKDYALSSEGAHVVKFSNSFNTRAQVCMLGFCWDYMRSPNMILERDNTPGNCWAMKGSQGYVVIKLSQAVCPTSVALEHISKTVSHTEEITSAPQNFSVYGFKNDFEKEEGQFLGSFVYKVDRFPLQTFKLEHRQPSAGKNDETKVEVKIKYNILWLAADYIIVSHDVSIFKMFGECQFEENCFSLILIQTDG</sequence>
<dbReference type="Proteomes" id="UP001652622">
    <property type="component" value="Unplaced"/>
</dbReference>
<feature type="domain" description="SUN" evidence="6">
    <location>
        <begin position="178"/>
        <end position="367"/>
    </location>
</feature>
<name>A0A6P9CYS1_PANGU</name>
<reference evidence="8" key="1">
    <citation type="submission" date="2025-08" db="UniProtKB">
        <authorList>
            <consortium name="RefSeq"/>
        </authorList>
    </citation>
    <scope>IDENTIFICATION</scope>
    <source>
        <tissue evidence="8">Blood</tissue>
    </source>
</reference>
<evidence type="ECO:0000256" key="2">
    <source>
        <dbReference type="ARBA" id="ARBA00022692"/>
    </source>
</evidence>
<dbReference type="KEGG" id="pgut:117674517"/>
<evidence type="ECO:0000313" key="7">
    <source>
        <dbReference type="Proteomes" id="UP001652622"/>
    </source>
</evidence>
<dbReference type="InterPro" id="IPR045119">
    <property type="entry name" value="SUN1-5"/>
</dbReference>
<keyword evidence="7" id="KW-1185">Reference proteome</keyword>
<dbReference type="AlphaFoldDB" id="A0A6P9CYS1"/>
<dbReference type="GO" id="GO:0043495">
    <property type="term" value="F:protein-membrane adaptor activity"/>
    <property type="evidence" value="ECO:0007669"/>
    <property type="project" value="TreeGrafter"/>
</dbReference>
<evidence type="ECO:0000259" key="6">
    <source>
        <dbReference type="PROSITE" id="PS51469"/>
    </source>
</evidence>
<proteinExistence type="predicted"/>